<dbReference type="InterPro" id="IPR017592">
    <property type="entry name" value="Pilus_assmbl_Flp-typ_CpaB"/>
</dbReference>
<dbReference type="Pfam" id="PF08666">
    <property type="entry name" value="SAF"/>
    <property type="match status" value="1"/>
</dbReference>
<evidence type="ECO:0000313" key="2">
    <source>
        <dbReference type="EMBL" id="NVO24266.1"/>
    </source>
</evidence>
<dbReference type="SMART" id="SM00858">
    <property type="entry name" value="SAF"/>
    <property type="match status" value="1"/>
</dbReference>
<sequence>MRLIFGLVLVVGVALAGFAVFMAKDRIQAYRNEIAARDAALTQIVPTKPVYVLSQAVDYGDKITKDHVRVVNWPESAIPEGSFTTEADLFPAGDDTLRVAIRKMEKDEAVMALKVTEPGKDVGLTSLLDPGMRAFTIKVDVSSGVSGFLRPGDRVDVYWTGAVRTGDIMGIANGDFTKMIEPGVQIIAIDQTTSQSTSEAIIARTVTVSATPEQVATLAQAQSTGDLSLSLLGARDDVVAHSIEVDQNRLLGIETQKVAEVVKEKEVCTIKQRRGAEVIVTEIPCTQ</sequence>
<dbReference type="EMBL" id="JABCJE010000005">
    <property type="protein sequence ID" value="NVO24266.1"/>
    <property type="molecule type" value="Genomic_DNA"/>
</dbReference>
<dbReference type="CDD" id="cd11614">
    <property type="entry name" value="SAF_CpaB_FlgA_like"/>
    <property type="match status" value="1"/>
</dbReference>
<organism evidence="2 5">
    <name type="scientific">Donghicola mangrovi</name>
    <dbReference type="NCBI Taxonomy" id="2729614"/>
    <lineage>
        <taxon>Bacteria</taxon>
        <taxon>Pseudomonadati</taxon>
        <taxon>Pseudomonadota</taxon>
        <taxon>Alphaproteobacteria</taxon>
        <taxon>Rhodobacterales</taxon>
        <taxon>Roseobacteraceae</taxon>
        <taxon>Donghicola</taxon>
    </lineage>
</organism>
<comment type="caution">
    <text evidence="2">The sequence shown here is derived from an EMBL/GenBank/DDBJ whole genome shotgun (WGS) entry which is preliminary data.</text>
</comment>
<dbReference type="NCBIfam" id="TIGR03177">
    <property type="entry name" value="pilus_cpaB"/>
    <property type="match status" value="1"/>
</dbReference>
<dbReference type="InterPro" id="IPR031571">
    <property type="entry name" value="RcpC_dom"/>
</dbReference>
<proteinExistence type="predicted"/>
<dbReference type="InterPro" id="IPR013974">
    <property type="entry name" value="SAF"/>
</dbReference>
<evidence type="ECO:0000259" key="1">
    <source>
        <dbReference type="SMART" id="SM00858"/>
    </source>
</evidence>
<keyword evidence="4" id="KW-1185">Reference proteome</keyword>
<dbReference type="Proteomes" id="UP000523601">
    <property type="component" value="Unassembled WGS sequence"/>
</dbReference>
<dbReference type="RefSeq" id="WP_176855081.1">
    <property type="nucleotide sequence ID" value="NZ_JABCJD010000006.1"/>
</dbReference>
<dbReference type="Pfam" id="PF16976">
    <property type="entry name" value="RcpC"/>
    <property type="match status" value="1"/>
</dbReference>
<dbReference type="AlphaFoldDB" id="A0A850Q576"/>
<protein>
    <submittedName>
        <fullName evidence="2">Flp pilus assembly protein CpaB</fullName>
    </submittedName>
</protein>
<gene>
    <name evidence="2" type="primary">cpaB</name>
    <name evidence="3" type="ORF">HJ526_13255</name>
    <name evidence="2" type="ORF">HJ536_12945</name>
</gene>
<evidence type="ECO:0000313" key="3">
    <source>
        <dbReference type="EMBL" id="NVO28395.1"/>
    </source>
</evidence>
<feature type="domain" description="SAF" evidence="1">
    <location>
        <begin position="48"/>
        <end position="116"/>
    </location>
</feature>
<reference evidence="4 5" key="1">
    <citation type="submission" date="2020-04" db="EMBL/GenBank/DDBJ databases">
        <title>Donghicola sp., a member of the Rhodobacteraceae family isolated from mangrove forest in Thailand.</title>
        <authorList>
            <person name="Charoenyingcharoen P."/>
            <person name="Yukphan P."/>
        </authorList>
    </citation>
    <scope>NUCLEOTIDE SEQUENCE [LARGE SCALE GENOMIC DNA]</scope>
    <source>
        <strain evidence="2 5">B5-SW-15</strain>
        <strain evidence="3 4">C2-DW-16</strain>
    </source>
</reference>
<name>A0A850Q576_9RHOB</name>
<accession>A0A850Q576</accession>
<evidence type="ECO:0000313" key="5">
    <source>
        <dbReference type="Proteomes" id="UP000592216"/>
    </source>
</evidence>
<evidence type="ECO:0000313" key="4">
    <source>
        <dbReference type="Proteomes" id="UP000523601"/>
    </source>
</evidence>
<dbReference type="Proteomes" id="UP000592216">
    <property type="component" value="Unassembled WGS sequence"/>
</dbReference>
<dbReference type="EMBL" id="JABCJD010000006">
    <property type="protein sequence ID" value="NVO28395.1"/>
    <property type="molecule type" value="Genomic_DNA"/>
</dbReference>